<name>A0ACB5T5E5_AMBMO</name>
<evidence type="ECO:0000313" key="1">
    <source>
        <dbReference type="EMBL" id="GME81534.1"/>
    </source>
</evidence>
<keyword evidence="2" id="KW-1185">Reference proteome</keyword>
<dbReference type="Proteomes" id="UP001165064">
    <property type="component" value="Unassembled WGS sequence"/>
</dbReference>
<reference evidence="1" key="1">
    <citation type="submission" date="2023-04" db="EMBL/GenBank/DDBJ databases">
        <title>Ambrosiozyma monospora NBRC 10751.</title>
        <authorList>
            <person name="Ichikawa N."/>
            <person name="Sato H."/>
            <person name="Tonouchi N."/>
        </authorList>
    </citation>
    <scope>NUCLEOTIDE SEQUENCE</scope>
    <source>
        <strain evidence="1">NBRC 10751</strain>
    </source>
</reference>
<protein>
    <submittedName>
        <fullName evidence="1">Unnamed protein product</fullName>
    </submittedName>
</protein>
<sequence>MTTAEQDQVIVEQLPPEIQHEVAMFTIWNSLTEGRKDSESIDEDDYVIQFRNQFDTRLLRRPICFLYELCDYDELLDSIVVSVIKDLVFDANIIDSPIFKDFVNFIDKKSFEIHMVSTNEIPAYVNDETCFF</sequence>
<gene>
    <name evidence="1" type="ORF">Amon02_000500200</name>
</gene>
<organism evidence="1 2">
    <name type="scientific">Ambrosiozyma monospora</name>
    <name type="common">Yeast</name>
    <name type="synonym">Endomycopsis monosporus</name>
    <dbReference type="NCBI Taxonomy" id="43982"/>
    <lineage>
        <taxon>Eukaryota</taxon>
        <taxon>Fungi</taxon>
        <taxon>Dikarya</taxon>
        <taxon>Ascomycota</taxon>
        <taxon>Saccharomycotina</taxon>
        <taxon>Pichiomycetes</taxon>
        <taxon>Pichiales</taxon>
        <taxon>Pichiaceae</taxon>
        <taxon>Ambrosiozyma</taxon>
    </lineage>
</organism>
<evidence type="ECO:0000313" key="2">
    <source>
        <dbReference type="Proteomes" id="UP001165064"/>
    </source>
</evidence>
<proteinExistence type="predicted"/>
<comment type="caution">
    <text evidence="1">The sequence shown here is derived from an EMBL/GenBank/DDBJ whole genome shotgun (WGS) entry which is preliminary data.</text>
</comment>
<accession>A0ACB5T5E5</accession>
<dbReference type="EMBL" id="BSXS01003566">
    <property type="protein sequence ID" value="GME81534.1"/>
    <property type="molecule type" value="Genomic_DNA"/>
</dbReference>